<dbReference type="Pfam" id="PF04191">
    <property type="entry name" value="PEMT"/>
    <property type="match status" value="1"/>
</dbReference>
<dbReference type="Gene3D" id="1.20.120.1630">
    <property type="match status" value="1"/>
</dbReference>
<dbReference type="PANTHER" id="PTHR43847">
    <property type="entry name" value="BLL3993 PROTEIN"/>
    <property type="match status" value="1"/>
</dbReference>
<name>A0ABR9V9Z9_9CYAN</name>
<reference evidence="6 7" key="1">
    <citation type="submission" date="2020-10" db="EMBL/GenBank/DDBJ databases">
        <authorList>
            <person name="Castelo-Branco R."/>
            <person name="Eusebio N."/>
            <person name="Adriana R."/>
            <person name="Vieira A."/>
            <person name="Brugerolle De Fraissinette N."/>
            <person name="Rezende De Castro R."/>
            <person name="Schneider M.P."/>
            <person name="Vasconcelos V."/>
            <person name="Leao P.N."/>
        </authorList>
    </citation>
    <scope>NUCLEOTIDE SEQUENCE [LARGE SCALE GENOMIC DNA]</scope>
    <source>
        <strain evidence="6 7">LEGE 00250</strain>
    </source>
</reference>
<accession>A0ABR9V9Z9</accession>
<dbReference type="EMBL" id="JADEWB010000014">
    <property type="protein sequence ID" value="MBE9235312.1"/>
    <property type="molecule type" value="Genomic_DNA"/>
</dbReference>
<feature type="transmembrane region" description="Helical" evidence="5">
    <location>
        <begin position="114"/>
        <end position="135"/>
    </location>
</feature>
<comment type="subcellular location">
    <subcellularLocation>
        <location evidence="1">Endomembrane system</location>
        <topology evidence="1">Multi-pass membrane protein</topology>
    </subcellularLocation>
</comment>
<evidence type="ECO:0000256" key="4">
    <source>
        <dbReference type="ARBA" id="ARBA00023136"/>
    </source>
</evidence>
<comment type="caution">
    <text evidence="6">The sequence shown here is derived from an EMBL/GenBank/DDBJ whole genome shotgun (WGS) entry which is preliminary data.</text>
</comment>
<dbReference type="InterPro" id="IPR052527">
    <property type="entry name" value="Metal_cation-efflux_comp"/>
</dbReference>
<evidence type="ECO:0000313" key="7">
    <source>
        <dbReference type="Proteomes" id="UP000606776"/>
    </source>
</evidence>
<evidence type="ECO:0000256" key="5">
    <source>
        <dbReference type="SAM" id="Phobius"/>
    </source>
</evidence>
<feature type="transmembrane region" description="Helical" evidence="5">
    <location>
        <begin position="82"/>
        <end position="102"/>
    </location>
</feature>
<proteinExistence type="predicted"/>
<dbReference type="PANTHER" id="PTHR43847:SF1">
    <property type="entry name" value="BLL3993 PROTEIN"/>
    <property type="match status" value="1"/>
</dbReference>
<evidence type="ECO:0000256" key="2">
    <source>
        <dbReference type="ARBA" id="ARBA00022692"/>
    </source>
</evidence>
<feature type="transmembrane region" description="Helical" evidence="5">
    <location>
        <begin position="44"/>
        <end position="62"/>
    </location>
</feature>
<keyword evidence="4 5" id="KW-0472">Membrane</keyword>
<feature type="transmembrane region" description="Helical" evidence="5">
    <location>
        <begin position="170"/>
        <end position="199"/>
    </location>
</feature>
<protein>
    <submittedName>
        <fullName evidence="6">Isoprenylcysteine carboxylmethyltransferase family protein</fullName>
    </submittedName>
</protein>
<dbReference type="Proteomes" id="UP000606776">
    <property type="component" value="Unassembled WGS sequence"/>
</dbReference>
<sequence>MIKNGSLSIFKAILSLIIYGFLSIGIPLLGWGMDDLPEFLANPARVIFLVGSTLMAIIYAWFIPQNLVSDAVKDKLITRQNITLWLSMAIYVIIFSLLPYCDHHNLWQIKAENNLRYVGVVMFTIGLIFSTWGPLHLGKQFVFNVTIQSGNKLVTDGPFSYVRHPRYFGLFVWVLGVSLIYLSVMGLVMSGVYMLLLAWRIYDEENLLQKEFGQQWKNYCQQTKRIIPLIY</sequence>
<evidence type="ECO:0000256" key="1">
    <source>
        <dbReference type="ARBA" id="ARBA00004127"/>
    </source>
</evidence>
<evidence type="ECO:0000256" key="3">
    <source>
        <dbReference type="ARBA" id="ARBA00022989"/>
    </source>
</evidence>
<evidence type="ECO:0000313" key="6">
    <source>
        <dbReference type="EMBL" id="MBE9235312.1"/>
    </source>
</evidence>
<gene>
    <name evidence="6" type="ORF">IQ227_04465</name>
</gene>
<dbReference type="RefSeq" id="WP_193942037.1">
    <property type="nucleotide sequence ID" value="NZ_JADEWB010000014.1"/>
</dbReference>
<keyword evidence="3 5" id="KW-1133">Transmembrane helix</keyword>
<organism evidence="6 7">
    <name type="scientific">Sphaerospermopsis aphanizomenoides LEGE 00250</name>
    <dbReference type="NCBI Taxonomy" id="2777972"/>
    <lineage>
        <taxon>Bacteria</taxon>
        <taxon>Bacillati</taxon>
        <taxon>Cyanobacteriota</taxon>
        <taxon>Cyanophyceae</taxon>
        <taxon>Nostocales</taxon>
        <taxon>Aphanizomenonaceae</taxon>
        <taxon>Sphaerospermopsis</taxon>
        <taxon>Sphaerospermopsis aphanizomenoides</taxon>
    </lineage>
</organism>
<dbReference type="InterPro" id="IPR007318">
    <property type="entry name" value="Phopholipid_MeTrfase"/>
</dbReference>
<feature type="transmembrane region" description="Helical" evidence="5">
    <location>
        <begin position="12"/>
        <end position="32"/>
    </location>
</feature>
<keyword evidence="7" id="KW-1185">Reference proteome</keyword>
<keyword evidence="2 5" id="KW-0812">Transmembrane</keyword>